<evidence type="ECO:0000259" key="16">
    <source>
        <dbReference type="Pfam" id="PF02875"/>
    </source>
</evidence>
<keyword evidence="8 14" id="KW-0067">ATP-binding</keyword>
<evidence type="ECO:0000313" key="18">
    <source>
        <dbReference type="EMBL" id="MBO8460422.1"/>
    </source>
</evidence>
<evidence type="ECO:0000313" key="19">
    <source>
        <dbReference type="Proteomes" id="UP000823641"/>
    </source>
</evidence>
<keyword evidence="10 14" id="KW-0573">Peptidoglycan synthesis</keyword>
<accession>A0A9D9HV32</accession>
<evidence type="ECO:0000256" key="9">
    <source>
        <dbReference type="ARBA" id="ARBA00022960"/>
    </source>
</evidence>
<keyword evidence="4 14" id="KW-0963">Cytoplasm</keyword>
<keyword evidence="7 14" id="KW-0547">Nucleotide-binding</keyword>
<reference evidence="18" key="2">
    <citation type="journal article" date="2021" name="PeerJ">
        <title>Extensive microbial diversity within the chicken gut microbiome revealed by metagenomics and culture.</title>
        <authorList>
            <person name="Gilroy R."/>
            <person name="Ravi A."/>
            <person name="Getino M."/>
            <person name="Pursley I."/>
            <person name="Horton D.L."/>
            <person name="Alikhan N.F."/>
            <person name="Baker D."/>
            <person name="Gharbi K."/>
            <person name="Hall N."/>
            <person name="Watson M."/>
            <person name="Adriaenssens E.M."/>
            <person name="Foster-Nyarko E."/>
            <person name="Jarju S."/>
            <person name="Secka A."/>
            <person name="Antonio M."/>
            <person name="Oren A."/>
            <person name="Chaudhuri R.R."/>
            <person name="La Ragione R."/>
            <person name="Hildebrand F."/>
            <person name="Pallen M.J."/>
        </authorList>
    </citation>
    <scope>NUCLEOTIDE SEQUENCE</scope>
    <source>
        <strain evidence="18">G3-3990</strain>
    </source>
</reference>
<dbReference type="EC" id="6.3.2.8" evidence="3 14"/>
<evidence type="ECO:0000256" key="3">
    <source>
        <dbReference type="ARBA" id="ARBA00012211"/>
    </source>
</evidence>
<name>A0A9D9HV32_9BACT</name>
<dbReference type="SUPFAM" id="SSF53244">
    <property type="entry name" value="MurD-like peptide ligases, peptide-binding domain"/>
    <property type="match status" value="1"/>
</dbReference>
<evidence type="ECO:0000256" key="12">
    <source>
        <dbReference type="ARBA" id="ARBA00023316"/>
    </source>
</evidence>
<keyword evidence="12 14" id="KW-0961">Cell wall biogenesis/degradation</keyword>
<dbReference type="GO" id="GO:0071555">
    <property type="term" value="P:cell wall organization"/>
    <property type="evidence" value="ECO:0007669"/>
    <property type="project" value="UniProtKB-KW"/>
</dbReference>
<comment type="subcellular location">
    <subcellularLocation>
        <location evidence="1 14">Cytoplasm</location>
    </subcellularLocation>
</comment>
<dbReference type="GO" id="GO:0008763">
    <property type="term" value="F:UDP-N-acetylmuramate-L-alanine ligase activity"/>
    <property type="evidence" value="ECO:0007669"/>
    <property type="project" value="UniProtKB-UniRule"/>
</dbReference>
<dbReference type="InterPro" id="IPR000713">
    <property type="entry name" value="Mur_ligase_N"/>
</dbReference>
<keyword evidence="11 14" id="KW-0131">Cell cycle</keyword>
<dbReference type="Gene3D" id="3.40.1190.10">
    <property type="entry name" value="Mur-like, catalytic domain"/>
    <property type="match status" value="1"/>
</dbReference>
<comment type="function">
    <text evidence="14">Cell wall formation.</text>
</comment>
<dbReference type="GO" id="GO:0009252">
    <property type="term" value="P:peptidoglycan biosynthetic process"/>
    <property type="evidence" value="ECO:0007669"/>
    <property type="project" value="UniProtKB-UniRule"/>
</dbReference>
<dbReference type="Pfam" id="PF02875">
    <property type="entry name" value="Mur_ligase_C"/>
    <property type="match status" value="1"/>
</dbReference>
<feature type="domain" description="Mur ligase C-terminal" evidence="16">
    <location>
        <begin position="311"/>
        <end position="436"/>
    </location>
</feature>
<dbReference type="Gene3D" id="3.40.50.720">
    <property type="entry name" value="NAD(P)-binding Rossmann-like Domain"/>
    <property type="match status" value="1"/>
</dbReference>
<dbReference type="InterPro" id="IPR005758">
    <property type="entry name" value="UDP-N-AcMur_Ala_ligase_MurC"/>
</dbReference>
<organism evidence="18 19">
    <name type="scientific">Candidatus Gallipaludibacter merdavium</name>
    <dbReference type="NCBI Taxonomy" id="2840839"/>
    <lineage>
        <taxon>Bacteria</taxon>
        <taxon>Pseudomonadati</taxon>
        <taxon>Bacteroidota</taxon>
        <taxon>Bacteroidia</taxon>
        <taxon>Bacteroidales</taxon>
        <taxon>Candidatus Gallipaludibacter</taxon>
    </lineage>
</organism>
<dbReference type="GO" id="GO:0005524">
    <property type="term" value="F:ATP binding"/>
    <property type="evidence" value="ECO:0007669"/>
    <property type="project" value="UniProtKB-UniRule"/>
</dbReference>
<dbReference type="PANTHER" id="PTHR43445:SF3">
    <property type="entry name" value="UDP-N-ACETYLMURAMATE--L-ALANINE LIGASE"/>
    <property type="match status" value="1"/>
</dbReference>
<dbReference type="GO" id="GO:0005737">
    <property type="term" value="C:cytoplasm"/>
    <property type="evidence" value="ECO:0007669"/>
    <property type="project" value="UniProtKB-SubCell"/>
</dbReference>
<dbReference type="NCBIfam" id="TIGR01082">
    <property type="entry name" value="murC"/>
    <property type="match status" value="1"/>
</dbReference>
<feature type="binding site" evidence="14">
    <location>
        <begin position="113"/>
        <end position="119"/>
    </location>
    <ligand>
        <name>ATP</name>
        <dbReference type="ChEBI" id="CHEBI:30616"/>
    </ligand>
</feature>
<dbReference type="Proteomes" id="UP000823641">
    <property type="component" value="Unassembled WGS sequence"/>
</dbReference>
<dbReference type="GO" id="GO:0051301">
    <property type="term" value="P:cell division"/>
    <property type="evidence" value="ECO:0007669"/>
    <property type="project" value="UniProtKB-KW"/>
</dbReference>
<dbReference type="Pfam" id="PF01225">
    <property type="entry name" value="Mur_ligase"/>
    <property type="match status" value="1"/>
</dbReference>
<evidence type="ECO:0000256" key="7">
    <source>
        <dbReference type="ARBA" id="ARBA00022741"/>
    </source>
</evidence>
<proteinExistence type="inferred from homology"/>
<dbReference type="HAMAP" id="MF_00046">
    <property type="entry name" value="MurC"/>
    <property type="match status" value="1"/>
</dbReference>
<dbReference type="PANTHER" id="PTHR43445">
    <property type="entry name" value="UDP-N-ACETYLMURAMATE--L-ALANINE LIGASE-RELATED"/>
    <property type="match status" value="1"/>
</dbReference>
<comment type="similarity">
    <text evidence="14">Belongs to the MurCDEF family.</text>
</comment>
<evidence type="ECO:0000256" key="6">
    <source>
        <dbReference type="ARBA" id="ARBA00022618"/>
    </source>
</evidence>
<dbReference type="AlphaFoldDB" id="A0A9D9HV32"/>
<feature type="domain" description="Mur ligase N-terminal catalytic" evidence="15">
    <location>
        <begin position="3"/>
        <end position="106"/>
    </location>
</feature>
<dbReference type="InterPro" id="IPR036615">
    <property type="entry name" value="Mur_ligase_C_dom_sf"/>
</dbReference>
<evidence type="ECO:0000256" key="1">
    <source>
        <dbReference type="ARBA" id="ARBA00004496"/>
    </source>
</evidence>
<dbReference type="InterPro" id="IPR036565">
    <property type="entry name" value="Mur-like_cat_sf"/>
</dbReference>
<gene>
    <name evidence="14" type="primary">murC</name>
    <name evidence="18" type="ORF">IAA73_08840</name>
</gene>
<comment type="catalytic activity">
    <reaction evidence="13 14">
        <text>UDP-N-acetyl-alpha-D-muramate + L-alanine + ATP = UDP-N-acetyl-alpha-D-muramoyl-L-alanine + ADP + phosphate + H(+)</text>
        <dbReference type="Rhea" id="RHEA:23372"/>
        <dbReference type="ChEBI" id="CHEBI:15378"/>
        <dbReference type="ChEBI" id="CHEBI:30616"/>
        <dbReference type="ChEBI" id="CHEBI:43474"/>
        <dbReference type="ChEBI" id="CHEBI:57972"/>
        <dbReference type="ChEBI" id="CHEBI:70757"/>
        <dbReference type="ChEBI" id="CHEBI:83898"/>
        <dbReference type="ChEBI" id="CHEBI:456216"/>
        <dbReference type="EC" id="6.3.2.8"/>
    </reaction>
</comment>
<evidence type="ECO:0000256" key="4">
    <source>
        <dbReference type="ARBA" id="ARBA00022490"/>
    </source>
</evidence>
<keyword evidence="5 14" id="KW-0436">Ligase</keyword>
<evidence type="ECO:0000256" key="2">
    <source>
        <dbReference type="ARBA" id="ARBA00004752"/>
    </source>
</evidence>
<reference evidence="18" key="1">
    <citation type="submission" date="2020-10" db="EMBL/GenBank/DDBJ databases">
        <authorList>
            <person name="Gilroy R."/>
        </authorList>
    </citation>
    <scope>NUCLEOTIDE SEQUENCE</scope>
    <source>
        <strain evidence="18">G3-3990</strain>
    </source>
</reference>
<evidence type="ECO:0000256" key="14">
    <source>
        <dbReference type="HAMAP-Rule" id="MF_00046"/>
    </source>
</evidence>
<dbReference type="EMBL" id="JADIMG010000084">
    <property type="protein sequence ID" value="MBO8460422.1"/>
    <property type="molecule type" value="Genomic_DNA"/>
</dbReference>
<comment type="caution">
    <text evidence="18">The sequence shown here is derived from an EMBL/GenBank/DDBJ whole genome shotgun (WGS) entry which is preliminary data.</text>
</comment>
<dbReference type="Pfam" id="PF08245">
    <property type="entry name" value="Mur_ligase_M"/>
    <property type="match status" value="1"/>
</dbReference>
<dbReference type="InterPro" id="IPR004101">
    <property type="entry name" value="Mur_ligase_C"/>
</dbReference>
<dbReference type="Gene3D" id="3.90.190.20">
    <property type="entry name" value="Mur ligase, C-terminal domain"/>
    <property type="match status" value="1"/>
</dbReference>
<dbReference type="SUPFAM" id="SSF51984">
    <property type="entry name" value="MurCD N-terminal domain"/>
    <property type="match status" value="1"/>
</dbReference>
<evidence type="ECO:0000259" key="17">
    <source>
        <dbReference type="Pfam" id="PF08245"/>
    </source>
</evidence>
<dbReference type="SUPFAM" id="SSF53623">
    <property type="entry name" value="MurD-like peptide ligases, catalytic domain"/>
    <property type="match status" value="1"/>
</dbReference>
<evidence type="ECO:0000259" key="15">
    <source>
        <dbReference type="Pfam" id="PF01225"/>
    </source>
</evidence>
<evidence type="ECO:0000256" key="11">
    <source>
        <dbReference type="ARBA" id="ARBA00023306"/>
    </source>
</evidence>
<dbReference type="GO" id="GO:0008360">
    <property type="term" value="P:regulation of cell shape"/>
    <property type="evidence" value="ECO:0007669"/>
    <property type="project" value="UniProtKB-KW"/>
</dbReference>
<keyword evidence="9 14" id="KW-0133">Cell shape</keyword>
<dbReference type="InterPro" id="IPR013221">
    <property type="entry name" value="Mur_ligase_cen"/>
</dbReference>
<comment type="pathway">
    <text evidence="2 14">Cell wall biogenesis; peptidoglycan biosynthesis.</text>
</comment>
<evidence type="ECO:0000256" key="5">
    <source>
        <dbReference type="ARBA" id="ARBA00022598"/>
    </source>
</evidence>
<protein>
    <recommendedName>
        <fullName evidence="3 14">UDP-N-acetylmuramate--L-alanine ligase</fullName>
        <ecNumber evidence="3 14">6.3.2.8</ecNumber>
    </recommendedName>
    <alternativeName>
        <fullName evidence="14">UDP-N-acetylmuramoyl-L-alanine synthetase</fullName>
    </alternativeName>
</protein>
<evidence type="ECO:0000256" key="10">
    <source>
        <dbReference type="ARBA" id="ARBA00022984"/>
    </source>
</evidence>
<feature type="domain" description="Mur ligase central" evidence="17">
    <location>
        <begin position="111"/>
        <end position="289"/>
    </location>
</feature>
<evidence type="ECO:0000256" key="8">
    <source>
        <dbReference type="ARBA" id="ARBA00022840"/>
    </source>
</evidence>
<evidence type="ECO:0000256" key="13">
    <source>
        <dbReference type="ARBA" id="ARBA00047833"/>
    </source>
</evidence>
<sequence>MNYYFLGIGGIGMSAIARYYKSQGFYVAGYDRVRGLICEELEGEGFDVHYEDNLSLIPSSCLDPALTMVVYTPAIPEDSKEFYFFKNTGFKMYKRSQVLGEITRNERGLCVAGTHGKTTTSTILAHLLYQSSIECNAFLGGISNNYETNLLLSPNSNFVVIEADEFDRSFHYLHPYMAIVTSVDPDHLDVYGDAEGYRKGFEYFTSLIQPGGALVMKKGILLTPCLQKGVKLFTYSANEKADFYADNIRISEGEILFDFVAPTETVHDLKLGVPVLINIENSVAALAVAWLNGITHNEMRTALSSYAGIYRRFNVLVKNEHVVLIDDYAHHPAELRASIESVRKLYPNRKLTGVFQPHLYSRTRDFADGFAESLSLLDELIMLPIYPARERPIEGVSSSLIFDKVVCPHKQLVSKDQLLQVLSHRDGEVILTLGAGDIDALVPKVAEMLKNEYLSIKKAQ</sequence>
<keyword evidence="6 14" id="KW-0132">Cell division</keyword>
<dbReference type="InterPro" id="IPR050061">
    <property type="entry name" value="MurCDEF_pg_biosynth"/>
</dbReference>